<protein>
    <submittedName>
        <fullName evidence="3">Uncharacterized protein</fullName>
    </submittedName>
</protein>
<keyword evidence="4" id="KW-1185">Reference proteome</keyword>
<evidence type="ECO:0000256" key="1">
    <source>
        <dbReference type="SAM" id="Coils"/>
    </source>
</evidence>
<reference evidence="3 4" key="1">
    <citation type="submission" date="2022-11" db="EMBL/GenBank/DDBJ databases">
        <title>Draft genome sequence of Saccharopolyspora sp. WRP15-2 isolated from rhizosphere soils of wild rice in Thailand.</title>
        <authorList>
            <person name="Duangmal K."/>
            <person name="Kammanee S."/>
            <person name="Muangham S."/>
        </authorList>
    </citation>
    <scope>NUCLEOTIDE SEQUENCE [LARGE SCALE GENOMIC DNA]</scope>
    <source>
        <strain evidence="3 4">WRP15-2</strain>
    </source>
</reference>
<feature type="region of interest" description="Disordered" evidence="2">
    <location>
        <begin position="92"/>
        <end position="131"/>
    </location>
</feature>
<proteinExistence type="predicted"/>
<accession>A0ABT4URJ9</accession>
<organism evidence="3 4">
    <name type="scientific">Saccharopolyspora oryzae</name>
    <dbReference type="NCBI Taxonomy" id="2997343"/>
    <lineage>
        <taxon>Bacteria</taxon>
        <taxon>Bacillati</taxon>
        <taxon>Actinomycetota</taxon>
        <taxon>Actinomycetes</taxon>
        <taxon>Pseudonocardiales</taxon>
        <taxon>Pseudonocardiaceae</taxon>
        <taxon>Saccharopolyspora</taxon>
    </lineage>
</organism>
<feature type="coiled-coil region" evidence="1">
    <location>
        <begin position="60"/>
        <end position="87"/>
    </location>
</feature>
<dbReference type="PROSITE" id="PS51257">
    <property type="entry name" value="PROKAR_LIPOPROTEIN"/>
    <property type="match status" value="1"/>
</dbReference>
<evidence type="ECO:0000313" key="3">
    <source>
        <dbReference type="EMBL" id="MDA3624344.1"/>
    </source>
</evidence>
<evidence type="ECO:0000256" key="2">
    <source>
        <dbReference type="SAM" id="MobiDB-lite"/>
    </source>
</evidence>
<evidence type="ECO:0000313" key="4">
    <source>
        <dbReference type="Proteomes" id="UP001210380"/>
    </source>
</evidence>
<dbReference type="Proteomes" id="UP001210380">
    <property type="component" value="Unassembled WGS sequence"/>
</dbReference>
<name>A0ABT4URJ9_9PSEU</name>
<dbReference type="EMBL" id="JAQGLA010000003">
    <property type="protein sequence ID" value="MDA3624344.1"/>
    <property type="molecule type" value="Genomic_DNA"/>
</dbReference>
<comment type="caution">
    <text evidence="3">The sequence shown here is derived from an EMBL/GenBank/DDBJ whole genome shotgun (WGS) entry which is preliminary data.</text>
</comment>
<dbReference type="RefSeq" id="WP_270946914.1">
    <property type="nucleotide sequence ID" value="NZ_JAQGLA010000003.1"/>
</dbReference>
<gene>
    <name evidence="3" type="ORF">OU415_02780</name>
</gene>
<sequence>MDSPSRDRSVLGRRSVLRLIAAAPVVAALTTACSSAPDEPDQLLALAEAAKSDAQLAKAVAQAHAKLAEVANEIANARSTHADALQQEIDRVNPRDPEDPPSVPEAAPQQAPGSAGAASQALSDALGAAQDQASKLVPGLPGYRAGLVGSISASCASLLEVLG</sequence>
<feature type="compositionally biased region" description="Low complexity" evidence="2">
    <location>
        <begin position="106"/>
        <end position="131"/>
    </location>
</feature>
<keyword evidence="1" id="KW-0175">Coiled coil</keyword>
<dbReference type="InterPro" id="IPR006311">
    <property type="entry name" value="TAT_signal"/>
</dbReference>
<dbReference type="PROSITE" id="PS51318">
    <property type="entry name" value="TAT"/>
    <property type="match status" value="1"/>
</dbReference>